<dbReference type="InterPro" id="IPR004097">
    <property type="entry name" value="DHHA2"/>
</dbReference>
<dbReference type="Gene3D" id="3.10.310.20">
    <property type="entry name" value="DHHA2 domain"/>
    <property type="match status" value="1"/>
</dbReference>
<keyword evidence="3" id="KW-0479">Metal-binding</keyword>
<dbReference type="FunFam" id="3.90.1640.10:FF:000001">
    <property type="entry name" value="Probable manganese-dependent inorganic pyrophosphatase"/>
    <property type="match status" value="1"/>
</dbReference>
<organism evidence="10 11">
    <name type="scientific">Clostridium kluyveri</name>
    <dbReference type="NCBI Taxonomy" id="1534"/>
    <lineage>
        <taxon>Bacteria</taxon>
        <taxon>Bacillati</taxon>
        <taxon>Bacillota</taxon>
        <taxon>Clostridia</taxon>
        <taxon>Eubacteriales</taxon>
        <taxon>Clostridiaceae</taxon>
        <taxon>Clostridium</taxon>
    </lineage>
</organism>
<dbReference type="RefSeq" id="WP_073538230.1">
    <property type="nucleotide sequence ID" value="NZ_CP018335.1"/>
</dbReference>
<dbReference type="SMART" id="SM00116">
    <property type="entry name" value="CBS"/>
    <property type="match status" value="2"/>
</dbReference>
<dbReference type="InterPro" id="IPR038222">
    <property type="entry name" value="DHHA2_dom_sf"/>
</dbReference>
<comment type="cofactor">
    <cofactor evidence="1">
        <name>Mn(2+)</name>
        <dbReference type="ChEBI" id="CHEBI:29035"/>
    </cofactor>
</comment>
<dbReference type="AlphaFoldDB" id="A0A1L5F6F8"/>
<dbReference type="SUPFAM" id="SSF75138">
    <property type="entry name" value="HprK N-terminal domain-like"/>
    <property type="match status" value="1"/>
</dbReference>
<keyword evidence="5" id="KW-0464">Manganese</keyword>
<evidence type="ECO:0000256" key="7">
    <source>
        <dbReference type="ARBA" id="ARBA00047820"/>
    </source>
</evidence>
<dbReference type="InterPro" id="IPR038763">
    <property type="entry name" value="DHH_sf"/>
</dbReference>
<evidence type="ECO:0000256" key="4">
    <source>
        <dbReference type="ARBA" id="ARBA00022801"/>
    </source>
</evidence>
<dbReference type="SUPFAM" id="SSF64182">
    <property type="entry name" value="DHH phosphoesterases"/>
    <property type="match status" value="1"/>
</dbReference>
<name>A0A1L5F6F8_CLOKL</name>
<evidence type="ECO:0000256" key="5">
    <source>
        <dbReference type="ARBA" id="ARBA00023211"/>
    </source>
</evidence>
<dbReference type="InterPro" id="IPR000644">
    <property type="entry name" value="CBS_dom"/>
</dbReference>
<dbReference type="PANTHER" id="PTHR12112">
    <property type="entry name" value="BNIP - RELATED"/>
    <property type="match status" value="1"/>
</dbReference>
<dbReference type="NCBIfam" id="NF011443">
    <property type="entry name" value="PRK14869.1-5"/>
    <property type="match status" value="1"/>
</dbReference>
<dbReference type="PANTHER" id="PTHR12112:SF22">
    <property type="entry name" value="MANGANESE-DEPENDENT INORGANIC PYROPHOSPHATASE-RELATED"/>
    <property type="match status" value="1"/>
</dbReference>
<dbReference type="NCBIfam" id="NF011442">
    <property type="entry name" value="PRK14869.1-4"/>
    <property type="match status" value="1"/>
</dbReference>
<dbReference type="GO" id="GO:0004427">
    <property type="term" value="F:inorganic diphosphate phosphatase activity"/>
    <property type="evidence" value="ECO:0007669"/>
    <property type="project" value="UniProtKB-EC"/>
</dbReference>
<dbReference type="GO" id="GO:0005737">
    <property type="term" value="C:cytoplasm"/>
    <property type="evidence" value="ECO:0007669"/>
    <property type="project" value="InterPro"/>
</dbReference>
<dbReference type="Gene3D" id="3.40.1390.20">
    <property type="entry name" value="HprK N-terminal domain-like"/>
    <property type="match status" value="1"/>
</dbReference>
<feature type="domain" description="CBS" evidence="9">
    <location>
        <begin position="251"/>
        <end position="309"/>
    </location>
</feature>
<keyword evidence="4" id="KW-0378">Hydrolase</keyword>
<dbReference type="Pfam" id="PF02833">
    <property type="entry name" value="DHHA2"/>
    <property type="match status" value="1"/>
</dbReference>
<evidence type="ECO:0000256" key="3">
    <source>
        <dbReference type="ARBA" id="ARBA00022723"/>
    </source>
</evidence>
<sequence length="544" mass="60239">MNDIIYITGHSNPDTDSICSSIAYAEFKNKTGLNAIPIRLGDINKETQFVLDYFNVKPQRLMTNVKAQISDLDIDSVNPISPQTSLKTAWSMISKTSVKTLPVVDEEDRLIGIASQSNVTSYYMDIWNANIIEKSGTTLENILDTLSAKCLNTFDENSTFNGKIIVAAMQPESMTAMIEEGDIVICGDRQDAQDAILNCKASLMIITGNHTVDEDIIKKADEMKCTIIVTPFDTFTTSRLIPQSIPVGYVMKKDDILSFKTYDFIDKVREVMLKTRYRSYPVVDSENKVIGNISRYHLISQNKKRVILVDHNEKTQSVQGLEDAEILEILDHHKIGDVKTGSPIYFRNEPVGSTGTIVASRFFENGIRPSQKTAGLLCAAIISDTLLFKSPTSTDLDKMMLKRLSAIAGINPEAFAKEMFKASSSLKGKTPQEILNEDFKTFNISDVKVGVGQVQIMDAEEFKCIRQDVLDFMGLKSSEEEFGLIILMVTDLLREGSELIAAGTQKDIVSKAFGVNLIDNGAYVPGILSRKKQVIPPLTAAMSS</sequence>
<dbReference type="InterPro" id="IPR028979">
    <property type="entry name" value="Ser_kin/Pase_Hpr-like_N_sf"/>
</dbReference>
<dbReference type="EMBL" id="CP018335">
    <property type="protein sequence ID" value="APM38562.1"/>
    <property type="molecule type" value="Genomic_DNA"/>
</dbReference>
<evidence type="ECO:0000259" key="9">
    <source>
        <dbReference type="PROSITE" id="PS51371"/>
    </source>
</evidence>
<gene>
    <name evidence="10" type="ORF">BS101_07310</name>
</gene>
<dbReference type="SUPFAM" id="SSF54631">
    <property type="entry name" value="CBS-domain pair"/>
    <property type="match status" value="1"/>
</dbReference>
<keyword evidence="8" id="KW-0129">CBS domain</keyword>
<dbReference type="InterPro" id="IPR010766">
    <property type="entry name" value="DRTGG"/>
</dbReference>
<dbReference type="Proteomes" id="UP000184604">
    <property type="component" value="Chromosome"/>
</dbReference>
<evidence type="ECO:0000256" key="6">
    <source>
        <dbReference type="ARBA" id="ARBA00032535"/>
    </source>
</evidence>
<dbReference type="PROSITE" id="PS51371">
    <property type="entry name" value="CBS"/>
    <property type="match status" value="2"/>
</dbReference>
<evidence type="ECO:0000256" key="2">
    <source>
        <dbReference type="ARBA" id="ARBA00012146"/>
    </source>
</evidence>
<dbReference type="NCBIfam" id="NF011441">
    <property type="entry name" value="PRK14869.1-3"/>
    <property type="match status" value="1"/>
</dbReference>
<dbReference type="EC" id="3.6.1.1" evidence="2"/>
<dbReference type="GO" id="GO:0046872">
    <property type="term" value="F:metal ion binding"/>
    <property type="evidence" value="ECO:0007669"/>
    <property type="project" value="UniProtKB-KW"/>
</dbReference>
<dbReference type="Pfam" id="PF07085">
    <property type="entry name" value="DRTGG"/>
    <property type="match status" value="1"/>
</dbReference>
<dbReference type="Pfam" id="PF00571">
    <property type="entry name" value="CBS"/>
    <property type="match status" value="2"/>
</dbReference>
<dbReference type="CDD" id="cd04597">
    <property type="entry name" value="CBS_pair_inorgPPase"/>
    <property type="match status" value="1"/>
</dbReference>
<accession>A0A1L5F6F8</accession>
<evidence type="ECO:0000313" key="10">
    <source>
        <dbReference type="EMBL" id="APM38562.1"/>
    </source>
</evidence>
<evidence type="ECO:0000256" key="8">
    <source>
        <dbReference type="PROSITE-ProRule" id="PRU00703"/>
    </source>
</evidence>
<proteinExistence type="predicted"/>
<dbReference type="Pfam" id="PF01368">
    <property type="entry name" value="DHH"/>
    <property type="match status" value="1"/>
</dbReference>
<feature type="domain" description="CBS" evidence="9">
    <location>
        <begin position="73"/>
        <end position="130"/>
    </location>
</feature>
<reference evidence="10 11" key="1">
    <citation type="submission" date="2016-12" db="EMBL/GenBank/DDBJ databases">
        <title>Complete genome sequence of Clostridium kluyveri JZZ isolated from the pit mud of a Chinese flavor liquor-making factory.</title>
        <authorList>
            <person name="Wang Y."/>
        </authorList>
    </citation>
    <scope>NUCLEOTIDE SEQUENCE [LARGE SCALE GENOMIC DNA]</scope>
    <source>
        <strain evidence="10 11">JZZ</strain>
    </source>
</reference>
<evidence type="ECO:0000256" key="1">
    <source>
        <dbReference type="ARBA" id="ARBA00001936"/>
    </source>
</evidence>
<dbReference type="Gene3D" id="3.10.580.10">
    <property type="entry name" value="CBS-domain"/>
    <property type="match status" value="1"/>
</dbReference>
<comment type="catalytic activity">
    <reaction evidence="7">
        <text>diphosphate + H2O = 2 phosphate + H(+)</text>
        <dbReference type="Rhea" id="RHEA:24576"/>
        <dbReference type="ChEBI" id="CHEBI:15377"/>
        <dbReference type="ChEBI" id="CHEBI:15378"/>
        <dbReference type="ChEBI" id="CHEBI:33019"/>
        <dbReference type="ChEBI" id="CHEBI:43474"/>
        <dbReference type="EC" id="3.6.1.1"/>
    </reaction>
</comment>
<evidence type="ECO:0000313" key="11">
    <source>
        <dbReference type="Proteomes" id="UP000184604"/>
    </source>
</evidence>
<dbReference type="SMART" id="SM01131">
    <property type="entry name" value="DHHA2"/>
    <property type="match status" value="1"/>
</dbReference>
<dbReference type="OrthoDB" id="9766150at2"/>
<dbReference type="InterPro" id="IPR001667">
    <property type="entry name" value="DDH_dom"/>
</dbReference>
<dbReference type="InterPro" id="IPR046342">
    <property type="entry name" value="CBS_dom_sf"/>
</dbReference>
<protein>
    <recommendedName>
        <fullName evidence="2">inorganic diphosphatase</fullName>
        <ecNumber evidence="2">3.6.1.1</ecNumber>
    </recommendedName>
    <alternativeName>
        <fullName evidence="6">Pyrophosphate phospho-hydrolase</fullName>
    </alternativeName>
</protein>